<dbReference type="InterPro" id="IPR000943">
    <property type="entry name" value="RNA_pol_sigma70"/>
</dbReference>
<feature type="domain" description="RNA polymerase sigma-70" evidence="6">
    <location>
        <begin position="62"/>
        <end position="75"/>
    </location>
</feature>
<evidence type="ECO:0000256" key="2">
    <source>
        <dbReference type="ARBA" id="ARBA00023082"/>
    </source>
</evidence>
<dbReference type="PANTHER" id="PTHR30385">
    <property type="entry name" value="SIGMA FACTOR F FLAGELLAR"/>
    <property type="match status" value="1"/>
</dbReference>
<dbReference type="RefSeq" id="WP_289217160.1">
    <property type="nucleotide sequence ID" value="NZ_JAPVRC010000013.1"/>
</dbReference>
<keyword evidence="8" id="KW-1185">Reference proteome</keyword>
<keyword evidence="1" id="KW-0805">Transcription regulation</keyword>
<evidence type="ECO:0000256" key="3">
    <source>
        <dbReference type="ARBA" id="ARBA00023125"/>
    </source>
</evidence>
<evidence type="ECO:0000256" key="1">
    <source>
        <dbReference type="ARBA" id="ARBA00023015"/>
    </source>
</evidence>
<comment type="caution">
    <text evidence="7">The sequence shown here is derived from an EMBL/GenBank/DDBJ whole genome shotgun (WGS) entry which is preliminary data.</text>
</comment>
<dbReference type="InterPro" id="IPR014284">
    <property type="entry name" value="RNA_pol_sigma-70_dom"/>
</dbReference>
<dbReference type="Pfam" id="PF04542">
    <property type="entry name" value="Sigma70_r2"/>
    <property type="match status" value="1"/>
</dbReference>
<evidence type="ECO:0000256" key="4">
    <source>
        <dbReference type="ARBA" id="ARBA00023163"/>
    </source>
</evidence>
<dbReference type="InterPro" id="IPR036388">
    <property type="entry name" value="WH-like_DNA-bd_sf"/>
</dbReference>
<accession>A0ABW2K820</accession>
<organism evidence="7 8">
    <name type="scientific">Halobacillus campisalis</name>
    <dbReference type="NCBI Taxonomy" id="435909"/>
    <lineage>
        <taxon>Bacteria</taxon>
        <taxon>Bacillati</taxon>
        <taxon>Bacillota</taxon>
        <taxon>Bacilli</taxon>
        <taxon>Bacillales</taxon>
        <taxon>Bacillaceae</taxon>
        <taxon>Halobacillus</taxon>
    </lineage>
</organism>
<evidence type="ECO:0000313" key="7">
    <source>
        <dbReference type="EMBL" id="MFC7322274.1"/>
    </source>
</evidence>
<dbReference type="InterPro" id="IPR007627">
    <property type="entry name" value="RNA_pol_sigma70_r2"/>
</dbReference>
<dbReference type="NCBIfam" id="NF006148">
    <property type="entry name" value="PRK08295.1-5"/>
    <property type="match status" value="1"/>
</dbReference>
<sequence>MSIGQTKTGIEKLDFSRLDDEEIIERINLGQVQALDFLIDKYKNFVRAKARTYFLIGADREDIVQEGMIGLYKAIRDYQGDKLSSFKAFAELCVTRQIITAIKTATRQKHIPLNSYVSLDKPIFDEEADRTLLDVIAGSKAIDPQELMVNKERFGDIEEKISELLSDLEQKVLALYLDGKTYQEISIELNRHIKSIDNALQRVKRKLERYIEFSETT</sequence>
<dbReference type="SUPFAM" id="SSF88659">
    <property type="entry name" value="Sigma3 and sigma4 domains of RNA polymerase sigma factors"/>
    <property type="match status" value="1"/>
</dbReference>
<reference evidence="8" key="1">
    <citation type="journal article" date="2019" name="Int. J. Syst. Evol. Microbiol.">
        <title>The Global Catalogue of Microorganisms (GCM) 10K type strain sequencing project: providing services to taxonomists for standard genome sequencing and annotation.</title>
        <authorList>
            <consortium name="The Broad Institute Genomics Platform"/>
            <consortium name="The Broad Institute Genome Sequencing Center for Infectious Disease"/>
            <person name="Wu L."/>
            <person name="Ma J."/>
        </authorList>
    </citation>
    <scope>NUCLEOTIDE SEQUENCE [LARGE SCALE GENOMIC DNA]</scope>
    <source>
        <strain evidence="8">CCUG 73951</strain>
    </source>
</reference>
<dbReference type="InterPro" id="IPR000792">
    <property type="entry name" value="Tscrpt_reg_LuxR_C"/>
</dbReference>
<dbReference type="NCBIfam" id="TIGR02937">
    <property type="entry name" value="sigma70-ECF"/>
    <property type="match status" value="1"/>
</dbReference>
<dbReference type="Proteomes" id="UP001596494">
    <property type="component" value="Unassembled WGS sequence"/>
</dbReference>
<dbReference type="PANTHER" id="PTHR30385:SF1">
    <property type="entry name" value="RNA POLYMERASE SIGMA-H FACTOR"/>
    <property type="match status" value="1"/>
</dbReference>
<name>A0ABW2K820_9BACI</name>
<dbReference type="InterPro" id="IPR016371">
    <property type="entry name" value="RNA_pol_sigma-H_factor"/>
</dbReference>
<dbReference type="PROSITE" id="PS00715">
    <property type="entry name" value="SIGMA70_1"/>
    <property type="match status" value="1"/>
</dbReference>
<dbReference type="SUPFAM" id="SSF88946">
    <property type="entry name" value="Sigma2 domain of RNA polymerase sigma factors"/>
    <property type="match status" value="1"/>
</dbReference>
<dbReference type="Gene3D" id="1.10.1740.10">
    <property type="match status" value="1"/>
</dbReference>
<dbReference type="InterPro" id="IPR013324">
    <property type="entry name" value="RNA_pol_sigma_r3/r4-like"/>
</dbReference>
<protein>
    <submittedName>
        <fullName evidence="7">RNA polymerase sporulation sigma factor SigH</fullName>
    </submittedName>
</protein>
<evidence type="ECO:0000259" key="5">
    <source>
        <dbReference type="PROSITE" id="PS00622"/>
    </source>
</evidence>
<keyword evidence="4" id="KW-0804">Transcription</keyword>
<dbReference type="InterPro" id="IPR013325">
    <property type="entry name" value="RNA_pol_sigma_r2"/>
</dbReference>
<evidence type="ECO:0000313" key="8">
    <source>
        <dbReference type="Proteomes" id="UP001596494"/>
    </source>
</evidence>
<keyword evidence="2" id="KW-0731">Sigma factor</keyword>
<dbReference type="EMBL" id="JBHTBY010000015">
    <property type="protein sequence ID" value="MFC7322274.1"/>
    <property type="molecule type" value="Genomic_DNA"/>
</dbReference>
<dbReference type="PROSITE" id="PS00622">
    <property type="entry name" value="HTH_LUXR_1"/>
    <property type="match status" value="1"/>
</dbReference>
<keyword evidence="3" id="KW-0238">DNA-binding</keyword>
<feature type="domain" description="HTH luxR-type" evidence="5">
    <location>
        <begin position="179"/>
        <end position="206"/>
    </location>
</feature>
<dbReference type="NCBIfam" id="NF006145">
    <property type="entry name" value="PRK08295.1-2"/>
    <property type="match status" value="1"/>
</dbReference>
<dbReference type="NCBIfam" id="TIGR02859">
    <property type="entry name" value="spore_sigH"/>
    <property type="match status" value="1"/>
</dbReference>
<dbReference type="InterPro" id="IPR014218">
    <property type="entry name" value="RNA_pol_sigma-H"/>
</dbReference>
<proteinExistence type="predicted"/>
<evidence type="ECO:0000259" key="6">
    <source>
        <dbReference type="PROSITE" id="PS00715"/>
    </source>
</evidence>
<gene>
    <name evidence="7" type="primary">sigH</name>
    <name evidence="7" type="ORF">ACFQMN_15510</name>
</gene>
<dbReference type="PIRSF" id="PIRSF002939">
    <property type="entry name" value="RNA_polymerase_sigma-H_factor"/>
    <property type="match status" value="1"/>
</dbReference>
<dbReference type="InterPro" id="IPR013249">
    <property type="entry name" value="RNA_pol_sigma70_r4_t2"/>
</dbReference>
<dbReference type="Gene3D" id="1.10.10.10">
    <property type="entry name" value="Winged helix-like DNA-binding domain superfamily/Winged helix DNA-binding domain"/>
    <property type="match status" value="1"/>
</dbReference>
<dbReference type="NCBIfam" id="NF006147">
    <property type="entry name" value="PRK08295.1-4"/>
    <property type="match status" value="1"/>
</dbReference>
<dbReference type="Pfam" id="PF08281">
    <property type="entry name" value="Sigma70_r4_2"/>
    <property type="match status" value="1"/>
</dbReference>